<name>A0A444J8W3_9BACT</name>
<dbReference type="EMBL" id="MTKP01000036">
    <property type="protein sequence ID" value="RWX49538.1"/>
    <property type="molecule type" value="Genomic_DNA"/>
</dbReference>
<comment type="caution">
    <text evidence="1">The sequence shown here is derived from an EMBL/GenBank/DDBJ whole genome shotgun (WGS) entry which is preliminary data.</text>
</comment>
<gene>
    <name evidence="1" type="ORF">VT98_10365</name>
</gene>
<evidence type="ECO:0000313" key="2">
    <source>
        <dbReference type="Proteomes" id="UP000288086"/>
    </source>
</evidence>
<dbReference type="AlphaFoldDB" id="A0A444J8W3"/>
<accession>A0A444J8W3</accession>
<protein>
    <recommendedName>
        <fullName evidence="3">Lipoprotein</fullName>
    </recommendedName>
</protein>
<proteinExistence type="predicted"/>
<dbReference type="Proteomes" id="UP000288086">
    <property type="component" value="Unassembled WGS sequence"/>
</dbReference>
<evidence type="ECO:0008006" key="3">
    <source>
        <dbReference type="Google" id="ProtNLM"/>
    </source>
</evidence>
<reference evidence="1 2" key="1">
    <citation type="submission" date="2017-01" db="EMBL/GenBank/DDBJ databases">
        <title>The cable genome- insights into the physiology and evolution of filamentous bacteria capable of sulfide oxidation via long distance electron transfer.</title>
        <authorList>
            <person name="Schreiber L."/>
            <person name="Bjerg J.T."/>
            <person name="Boggild A."/>
            <person name="Van De Vossenberg J."/>
            <person name="Meysman F."/>
            <person name="Nielsen L.P."/>
            <person name="Schramm A."/>
            <person name="Kjeldsen K.U."/>
        </authorList>
    </citation>
    <scope>NUCLEOTIDE SEQUENCE [LARGE SCALE GENOMIC DNA]</scope>
    <source>
        <strain evidence="1">A1</strain>
    </source>
</reference>
<organism evidence="1 2">
    <name type="scientific">Candidatus Electrothrix communis</name>
    <dbReference type="NCBI Taxonomy" id="1859133"/>
    <lineage>
        <taxon>Bacteria</taxon>
        <taxon>Pseudomonadati</taxon>
        <taxon>Thermodesulfobacteriota</taxon>
        <taxon>Desulfobulbia</taxon>
        <taxon>Desulfobulbales</taxon>
        <taxon>Desulfobulbaceae</taxon>
        <taxon>Candidatus Electrothrix</taxon>
    </lineage>
</organism>
<evidence type="ECO:0000313" key="1">
    <source>
        <dbReference type="EMBL" id="RWX49538.1"/>
    </source>
</evidence>
<keyword evidence="2" id="KW-1185">Reference proteome</keyword>
<sequence length="233" mass="25582">MKRTLFSLLIAAQFTLTSCGGKQITLPVLNEIRTETASGHREAADYKCSSVFPRGSWQFVHAIDFSLKSGGGSTVVGVTALTPDSLKCALVTPEGFTLFSGTLDREDNFEVKRAVPPFDKPAFAQGMLEDLQAIFREPIKARTQRGHLGDPPAAVCRYTDDANKMTDVFPEGNTDTCWQIRNYTANKKLTRSVIAQACKKTGPSHIPQKLELQTYGPTGYILKMNLISAEHLP</sequence>
<dbReference type="PROSITE" id="PS51257">
    <property type="entry name" value="PROKAR_LIPOPROTEIN"/>
    <property type="match status" value="1"/>
</dbReference>